<evidence type="ECO:0000313" key="1">
    <source>
        <dbReference type="EMBL" id="CCV05701.1"/>
    </source>
</evidence>
<gene>
    <name evidence="1" type="ORF">MESS2_1640029</name>
</gene>
<name>M5F1L6_9HYPH</name>
<comment type="caution">
    <text evidence="1">The sequence shown here is derived from an EMBL/GenBank/DDBJ whole genome shotgun (WGS) entry which is preliminary data.</text>
</comment>
<dbReference type="AlphaFoldDB" id="M5F1L6"/>
<organism evidence="1 2">
    <name type="scientific">Mesorhizobium metallidurans STM 2683</name>
    <dbReference type="NCBI Taxonomy" id="1297569"/>
    <lineage>
        <taxon>Bacteria</taxon>
        <taxon>Pseudomonadati</taxon>
        <taxon>Pseudomonadota</taxon>
        <taxon>Alphaproteobacteria</taxon>
        <taxon>Hyphomicrobiales</taxon>
        <taxon>Phyllobacteriaceae</taxon>
        <taxon>Mesorhizobium</taxon>
    </lineage>
</organism>
<proteinExistence type="predicted"/>
<dbReference type="Proteomes" id="UP000012062">
    <property type="component" value="Unassembled WGS sequence"/>
</dbReference>
<dbReference type="EMBL" id="CAUM01000073">
    <property type="protein sequence ID" value="CCV05701.1"/>
    <property type="molecule type" value="Genomic_DNA"/>
</dbReference>
<accession>M5F1L6</accession>
<sequence length="56" mass="6040">MTRIGSINFGIVFARTRLGLGTQGSSVREWSGGLSHSPGRRPWDGIRIIQSLQDGG</sequence>
<protein>
    <submittedName>
        <fullName evidence="1">Uncharacterized protein</fullName>
    </submittedName>
</protein>
<evidence type="ECO:0000313" key="2">
    <source>
        <dbReference type="Proteomes" id="UP000012062"/>
    </source>
</evidence>
<reference evidence="1 2" key="1">
    <citation type="submission" date="2013-02" db="EMBL/GenBank/DDBJ databases">
        <authorList>
            <person name="Genoscope - CEA"/>
        </authorList>
    </citation>
    <scope>NUCLEOTIDE SEQUENCE [LARGE SCALE GENOMIC DNA]</scope>
    <source>
        <strain evidence="1 2">STM 2683</strain>
    </source>
</reference>
<keyword evidence="2" id="KW-1185">Reference proteome</keyword>